<keyword evidence="2" id="KW-0802">TPR repeat</keyword>
<dbReference type="CDD" id="cd00180">
    <property type="entry name" value="PKc"/>
    <property type="match status" value="1"/>
</dbReference>
<feature type="coiled-coil region" evidence="4">
    <location>
        <begin position="1609"/>
        <end position="1640"/>
    </location>
</feature>
<dbReference type="InterPro" id="IPR011990">
    <property type="entry name" value="TPR-like_helical_dom_sf"/>
</dbReference>
<proteinExistence type="inferred from homology"/>
<dbReference type="SMART" id="SM00220">
    <property type="entry name" value="S_TKc"/>
    <property type="match status" value="1"/>
</dbReference>
<evidence type="ECO:0000256" key="3">
    <source>
        <dbReference type="PROSITE-ProRule" id="PRU10141"/>
    </source>
</evidence>
<evidence type="ECO:0000313" key="6">
    <source>
        <dbReference type="EMBL" id="KAK8839868.1"/>
    </source>
</evidence>
<evidence type="ECO:0000256" key="4">
    <source>
        <dbReference type="SAM" id="Coils"/>
    </source>
</evidence>
<gene>
    <name evidence="6" type="ORF">M9Y10_031580</name>
</gene>
<dbReference type="Proteomes" id="UP001470230">
    <property type="component" value="Unassembled WGS sequence"/>
</dbReference>
<comment type="caution">
    <text evidence="6">The sequence shown here is derived from an EMBL/GenBank/DDBJ whole genome shotgun (WGS) entry which is preliminary data.</text>
</comment>
<dbReference type="SUPFAM" id="SSF81901">
    <property type="entry name" value="HCP-like"/>
    <property type="match status" value="4"/>
</dbReference>
<evidence type="ECO:0000313" key="7">
    <source>
        <dbReference type="Proteomes" id="UP001470230"/>
    </source>
</evidence>
<dbReference type="SMART" id="SM00671">
    <property type="entry name" value="SEL1"/>
    <property type="match status" value="15"/>
</dbReference>
<comment type="similarity">
    <text evidence="1">Belongs to the sel-1 family.</text>
</comment>
<keyword evidence="4" id="KW-0175">Coiled coil</keyword>
<dbReference type="InterPro" id="IPR008266">
    <property type="entry name" value="Tyr_kinase_AS"/>
</dbReference>
<dbReference type="PROSITE" id="PS00107">
    <property type="entry name" value="PROTEIN_KINASE_ATP"/>
    <property type="match status" value="1"/>
</dbReference>
<dbReference type="PROSITE" id="PS00109">
    <property type="entry name" value="PROTEIN_KINASE_TYR"/>
    <property type="match status" value="1"/>
</dbReference>
<dbReference type="Pfam" id="PF08238">
    <property type="entry name" value="Sel1"/>
    <property type="match status" value="16"/>
</dbReference>
<keyword evidence="7" id="KW-1185">Reference proteome</keyword>
<dbReference type="SUPFAM" id="SSF56112">
    <property type="entry name" value="Protein kinase-like (PK-like)"/>
    <property type="match status" value="2"/>
</dbReference>
<dbReference type="PANTHER" id="PTHR11102">
    <property type="entry name" value="SEL-1-LIKE PROTEIN"/>
    <property type="match status" value="1"/>
</dbReference>
<evidence type="ECO:0000256" key="1">
    <source>
        <dbReference type="ARBA" id="ARBA00038101"/>
    </source>
</evidence>
<dbReference type="InterPro" id="IPR019734">
    <property type="entry name" value="TPR_rpt"/>
</dbReference>
<sequence length="1941" mass="226904">MNQIENDPCPYSIYYLLYKYDGIKIPDLQQLYKPTFLLLLVQRDKKMDSQYFSKANDNFLKDYLKPQIPSILVFNFYEEKENPIFFILVFDNFIFIVEYEELSDVKVMTKLSDFFRALQNKTVFIPISEKDQNNLIAFFPDISFQFCLNVPKQTEDNEVINTKYEKALKSRSNDSFFQFDPTKIPEEYPRDKLLLISYKVRLTYCINLHFYDNQKIIEFNENFEKDDFLEIQSFGSLLCFSINRNDFSPYYINFMLDDNHISLNFNNIIEFHKNFHFFSLLPACGCIRSKGAIVYKYMNNKTVIMKNGCDFLNDEIRSSILFRVSAAILFLHSNNFVHRQIRYNYLFLDSEFRAYVGQFSLLLKEGAEDEYSKTEFAKKDEHNEKRNDVWYLKENIISQLFKEDSPIHSLLEKVTDIYDVFRIIMKNNLFYNGSDIQKLKSLLFNNGYFDNSKNSDKISFGDVKNCIDSLQMSNELTLINHLKKFNDIPLFDIQIIRLKNRILEKIFISMFVKVIKTRNFAVFGFIKKENQSVPNYFCLCVEKYYFLINSYFLFDLKIVLEELSKLILIPVSIEAKNTFQKMIEKSKNDYSFTFFNDNDIASIEQSIILISKVCNLSLIENKNNSKNEKLVDFSDDDFIQCIQITNRFSKYIENNDFVLPLLGYFMQRIFFDSKYFQDPSFFDESSNLKKSILESSKKNQLSLNDFQIIKLIGSGASSRVYLAIHINTFSFVALKIYDSNKNDSFLREKTFFEKSQNHPYIIEYYGSFSDKDNKGILLLDFKSNGSISDLFKSNENSIKFCYKPKNLSEFDLIAKLFLNLLFALHHLHYNLNCVYQDLTPDNIIIDHNFDLFLTDFESAIYLDSDKQNESSFWNDLLLFGKIVFYICERNKFDDFTSIKDISLSQISDPQYNVLNFILSQCDTNIKKHYSSTHLFIHEIQLIGFLFPSNDRQLFSQIFEKNSSLINDSVFGVNNDLIFNEYVSSDNKKLISYFYKYRSEIRFASFVIASCYKNGLFVEKNHEKARKYYDEKSDKFEILSIFIDDESPRFLEIDKEVSSSYERAPSDSKLKKSLIKIKYKIGTYYFKQGKFKEAKSFFEEGKKLLENHHDYYFIAYSYQLAKLEELKTVLLKNEKNNDVDKACQLNEKNNDVDKACQLNEKNNDADKACQLNEKNNDADKACQLNEEDNDADKACQSNEKNNDADKAFQLNEEDNDADKACQLSEEDNDADKAFQLYIDLLFNLQNSEKVDFSTLISKIYYRAALYLYHRNSDASVLLKKAIECNPGNYKAVRLYGIIKPFEAKTFLSKSEDFSAKTFESFGDIYYSNNDEENAIHYYSYASCLGELTASLKLGLIYFYSKTKEDLIKSIFYLSKIIEKKDENLKYYKIIAFRTLLKIRIKKGSIGIDQIKKYRCFKIDDNPNRIAEVDLDCYYEIGRDFISDENPKDYVIGLFCWQIAASLNHEEAKLNLGILYYEGKFILKDLEKATFLLQSISESNSKAQLFLGKIYYEKKDVKNSIDYYSRAANNNESEAQLFLGLSYIEGKIVQKDINKGFSYLNEASKSHDIKTLNEIGLFYSNVNKKFALQCFEKGEAQNNPDSLFNHGSLLYEEASQKQANLNEEIEKEVEEAMEYFKRSSDQNHSKSQFFLGAIYYEGEYIGQDIQKAIHYFALSAAQNNCESQFCLGLIYYDGELIEKDMNKAIYYFSLAADQNNRESQFNLGVIYSESEDVKHDIEKAVRYFTLASNSNLTEANFKLGMIYKENLIKRDMKKAIHYLSLASSQSYPLAQFELGMIYYKGEYIDQDIQKAIHYFQLAAAQNNCESQFCLGLIYYDGELIEKNINKAILYLSSAADQNNHEAQYILGVIYSECEDVVHNSEKAVRYFTLASNSNLSKAAFKLGMIYYEGKLVEMDVNKGIGYLKLAASMNNEDAQNFLKKIRK</sequence>
<feature type="domain" description="Protein kinase" evidence="5">
    <location>
        <begin position="706"/>
        <end position="1016"/>
    </location>
</feature>
<dbReference type="EMBL" id="JAPFFF010000050">
    <property type="protein sequence ID" value="KAK8839868.1"/>
    <property type="molecule type" value="Genomic_DNA"/>
</dbReference>
<keyword evidence="3" id="KW-0067">ATP-binding</keyword>
<dbReference type="Pfam" id="PF00069">
    <property type="entry name" value="Pkinase"/>
    <property type="match status" value="1"/>
</dbReference>
<accession>A0ABR2H1Y2</accession>
<dbReference type="Gene3D" id="1.10.510.10">
    <property type="entry name" value="Transferase(Phosphotransferase) domain 1"/>
    <property type="match status" value="2"/>
</dbReference>
<feature type="binding site" evidence="3">
    <location>
        <position position="735"/>
    </location>
    <ligand>
        <name>ATP</name>
        <dbReference type="ChEBI" id="CHEBI:30616"/>
    </ligand>
</feature>
<protein>
    <recommendedName>
        <fullName evidence="5">Protein kinase domain-containing protein</fullName>
    </recommendedName>
</protein>
<dbReference type="PROSITE" id="PS50005">
    <property type="entry name" value="TPR"/>
    <property type="match status" value="2"/>
</dbReference>
<dbReference type="PROSITE" id="PS50011">
    <property type="entry name" value="PROTEIN_KINASE_DOM"/>
    <property type="match status" value="1"/>
</dbReference>
<dbReference type="Gene3D" id="1.25.40.10">
    <property type="entry name" value="Tetratricopeptide repeat domain"/>
    <property type="match status" value="3"/>
</dbReference>
<dbReference type="PANTHER" id="PTHR11102:SF160">
    <property type="entry name" value="ERAD-ASSOCIATED E3 UBIQUITIN-PROTEIN LIGASE COMPONENT HRD3"/>
    <property type="match status" value="1"/>
</dbReference>
<dbReference type="InterPro" id="IPR050767">
    <property type="entry name" value="Sel1_AlgK"/>
</dbReference>
<dbReference type="InterPro" id="IPR017441">
    <property type="entry name" value="Protein_kinase_ATP_BS"/>
</dbReference>
<keyword evidence="3" id="KW-0547">Nucleotide-binding</keyword>
<evidence type="ECO:0000259" key="5">
    <source>
        <dbReference type="PROSITE" id="PS50011"/>
    </source>
</evidence>
<dbReference type="InterPro" id="IPR006597">
    <property type="entry name" value="Sel1-like"/>
</dbReference>
<reference evidence="6 7" key="1">
    <citation type="submission" date="2024-04" db="EMBL/GenBank/DDBJ databases">
        <title>Tritrichomonas musculus Genome.</title>
        <authorList>
            <person name="Alves-Ferreira E."/>
            <person name="Grigg M."/>
            <person name="Lorenzi H."/>
            <person name="Galac M."/>
        </authorList>
    </citation>
    <scope>NUCLEOTIDE SEQUENCE [LARGE SCALE GENOMIC DNA]</scope>
    <source>
        <strain evidence="6 7">EAF2021</strain>
    </source>
</reference>
<feature type="repeat" description="TPR" evidence="2">
    <location>
        <begin position="1499"/>
        <end position="1532"/>
    </location>
</feature>
<evidence type="ECO:0000256" key="2">
    <source>
        <dbReference type="PROSITE-ProRule" id="PRU00339"/>
    </source>
</evidence>
<organism evidence="6 7">
    <name type="scientific">Tritrichomonas musculus</name>
    <dbReference type="NCBI Taxonomy" id="1915356"/>
    <lineage>
        <taxon>Eukaryota</taxon>
        <taxon>Metamonada</taxon>
        <taxon>Parabasalia</taxon>
        <taxon>Tritrichomonadida</taxon>
        <taxon>Tritrichomonadidae</taxon>
        <taxon>Tritrichomonas</taxon>
    </lineage>
</organism>
<dbReference type="InterPro" id="IPR000719">
    <property type="entry name" value="Prot_kinase_dom"/>
</dbReference>
<feature type="repeat" description="TPR" evidence="2">
    <location>
        <begin position="1074"/>
        <end position="1107"/>
    </location>
</feature>
<dbReference type="InterPro" id="IPR011009">
    <property type="entry name" value="Kinase-like_dom_sf"/>
</dbReference>
<dbReference type="SMART" id="SM00028">
    <property type="entry name" value="TPR"/>
    <property type="match status" value="3"/>
</dbReference>
<name>A0ABR2H1Y2_9EUKA</name>